<reference evidence="2 3" key="1">
    <citation type="submission" date="2017-09" db="EMBL/GenBank/DDBJ databases">
        <title>Genome sequencing of Besnoitia besnoiti strain Bb-Ger1.</title>
        <authorList>
            <person name="Schares G."/>
            <person name="Venepally P."/>
            <person name="Lorenzi H.A."/>
        </authorList>
    </citation>
    <scope>NUCLEOTIDE SEQUENCE [LARGE SCALE GENOMIC DNA]</scope>
    <source>
        <strain evidence="2 3">Bb-Ger1</strain>
    </source>
</reference>
<dbReference type="RefSeq" id="XP_029215385.1">
    <property type="nucleotide sequence ID" value="XM_029361485.1"/>
</dbReference>
<evidence type="ECO:0000256" key="1">
    <source>
        <dbReference type="SAM" id="MobiDB-lite"/>
    </source>
</evidence>
<keyword evidence="3" id="KW-1185">Reference proteome</keyword>
<dbReference type="SUPFAM" id="SSF82895">
    <property type="entry name" value="TSP-1 type 1 repeat"/>
    <property type="match status" value="1"/>
</dbReference>
<feature type="compositionally biased region" description="Low complexity" evidence="1">
    <location>
        <begin position="1124"/>
        <end position="1137"/>
    </location>
</feature>
<feature type="region of interest" description="Disordered" evidence="1">
    <location>
        <begin position="1"/>
        <end position="21"/>
    </location>
</feature>
<feature type="compositionally biased region" description="Low complexity" evidence="1">
    <location>
        <begin position="108"/>
        <end position="153"/>
    </location>
</feature>
<evidence type="ECO:0000313" key="3">
    <source>
        <dbReference type="Proteomes" id="UP000224006"/>
    </source>
</evidence>
<feature type="compositionally biased region" description="Low complexity" evidence="1">
    <location>
        <begin position="372"/>
        <end position="391"/>
    </location>
</feature>
<proteinExistence type="predicted"/>
<name>A0A2A9M664_BESBE</name>
<organism evidence="2 3">
    <name type="scientific">Besnoitia besnoiti</name>
    <name type="common">Apicomplexan protozoan</name>
    <dbReference type="NCBI Taxonomy" id="94643"/>
    <lineage>
        <taxon>Eukaryota</taxon>
        <taxon>Sar</taxon>
        <taxon>Alveolata</taxon>
        <taxon>Apicomplexa</taxon>
        <taxon>Conoidasida</taxon>
        <taxon>Coccidia</taxon>
        <taxon>Eucoccidiorida</taxon>
        <taxon>Eimeriorina</taxon>
        <taxon>Sarcocystidae</taxon>
        <taxon>Besnoitia</taxon>
    </lineage>
</organism>
<gene>
    <name evidence="2" type="ORF">BESB_028110</name>
</gene>
<evidence type="ECO:0000313" key="2">
    <source>
        <dbReference type="EMBL" id="PFH31376.1"/>
    </source>
</evidence>
<dbReference type="PROSITE" id="PS50092">
    <property type="entry name" value="TSP1"/>
    <property type="match status" value="1"/>
</dbReference>
<feature type="compositionally biased region" description="Basic and acidic residues" evidence="1">
    <location>
        <begin position="1038"/>
        <end position="1052"/>
    </location>
</feature>
<feature type="compositionally biased region" description="Basic residues" evidence="1">
    <location>
        <begin position="344"/>
        <end position="356"/>
    </location>
</feature>
<feature type="compositionally biased region" description="Basic residues" evidence="1">
    <location>
        <begin position="1106"/>
        <end position="1115"/>
    </location>
</feature>
<feature type="region of interest" description="Disordered" evidence="1">
    <location>
        <begin position="1081"/>
        <end position="1151"/>
    </location>
</feature>
<dbReference type="AlphaFoldDB" id="A0A2A9M664"/>
<dbReference type="VEuPathDB" id="ToxoDB:BESB_028110"/>
<dbReference type="Gene3D" id="2.20.100.10">
    <property type="entry name" value="Thrombospondin type-1 (TSP1) repeat"/>
    <property type="match status" value="1"/>
</dbReference>
<dbReference type="Proteomes" id="UP000224006">
    <property type="component" value="Unassembled WGS sequence"/>
</dbReference>
<feature type="compositionally biased region" description="Basic and acidic residues" evidence="1">
    <location>
        <begin position="179"/>
        <end position="192"/>
    </location>
</feature>
<sequence length="1190" mass="130574">MAEEGRGYQAPASAALDASDTHHSRICEQKVYRDLTIEQKTTEPTQRDFAARGRRKTRRFAWRDMPSAVSPASLLLLVGLLSLGFSHQEFAARSFSSLSFTQIAAAETRSPEASPSSSAADLDSPSRASSAHASVPHGSLSGDSAASSASHASSLHHRRETSEAQREKTGGWRSLPSAEKTRAQPHQRHDAASDEELSTRGDTYAAESASPGGRHGPSARQSSHTSSLSRASPSALPSASEATDSAAADSAAAAPDLPSLRASPTGSEGADEEEVEGLRGRARHWRRPDPAEISLSLRHFLSSSSLARELIHLRAFGLSFDEHQARARVRLYAMGRGGLYPGRLGKRSRHHRHAREAHRENRGSAEAIGDVSATGAEASPAPAPASFAASRSHVRVRGGRPLTATEHEALKRAALTAQFNRRHLLNIQADSLRFGRMRPLVEDGETAGVYTVNECVAVRYADYPKSFPGYDEETESCKCPRGWIPCGVADAKAHVSAWEPVVWEENADAGCTRERGAVMLEHMNFYSCPLKDFVDYTGPNDVTIRNEQCRRAGFVLCRAAESTCITGPWSAWTSCSVPCGEGYQYRWRIPAGATSDSAGSVQSARGVSKDACAPYHMEERRKCSRGPCPKTVRNTQCLWTTVQVNHENNGFDEKRGSCTCGSGDEEADLEEGDLMVPCTPEEALASMDSWKTHLRKYCHSMLGLGRHNALALRFHPFGYLVRVGLANLWHLDCTGGWTRFNIFEGRMFCNKGAKMLCRASTDDEYVPFIAGGSPDADRKEDGTLDASASMLTLHGRRRSGRLLPAFSASFSEAESSALPSPGAESHTWFAALAGALTAMILLACFVKRATLFALWRSACLVEGVKAGEEAKAFAAAFAWKKLRANLRATPHALAFLLMGAWGRLREKVHAWVETEEQRRQKEETKRASRVSFFFPDEEDEEEDQVRRPRRHPVCEEEERLLRGVRVYASRASTPDSSFLSSLPLLDALARLPLISMLIGKKAAPGAPRPALALWRKIQAAFLSPEERERRERMWRMEREKKEDDERNQRSARDAGVALHGMQTTRRRRVFAAAEGERSAAASASSSSFLYSQEGETPLPSEEEKDRRRRTMRRRGKLEADEFPGSSSSTSDGGSQSGPEEDDHYSKLSPAERMLFYPRGRRRTAEKLVQLNAAARAAAVAAVTPESFGAY</sequence>
<comment type="caution">
    <text evidence="2">The sequence shown here is derived from an EMBL/GenBank/DDBJ whole genome shotgun (WGS) entry which is preliminary data.</text>
</comment>
<feature type="region of interest" description="Disordered" evidence="1">
    <location>
        <begin position="108"/>
        <end position="283"/>
    </location>
</feature>
<feature type="compositionally biased region" description="Basic and acidic residues" evidence="1">
    <location>
        <begin position="160"/>
        <end position="170"/>
    </location>
</feature>
<feature type="compositionally biased region" description="Low complexity" evidence="1">
    <location>
        <begin position="218"/>
        <end position="264"/>
    </location>
</feature>
<dbReference type="KEGG" id="bbes:BESB_028110"/>
<dbReference type="Pfam" id="PF00090">
    <property type="entry name" value="TSP_1"/>
    <property type="match status" value="1"/>
</dbReference>
<dbReference type="EMBL" id="NWUJ01000015">
    <property type="protein sequence ID" value="PFH31376.1"/>
    <property type="molecule type" value="Genomic_DNA"/>
</dbReference>
<feature type="region of interest" description="Disordered" evidence="1">
    <location>
        <begin position="342"/>
        <end position="394"/>
    </location>
</feature>
<feature type="region of interest" description="Disordered" evidence="1">
    <location>
        <begin position="1038"/>
        <end position="1065"/>
    </location>
</feature>
<dbReference type="OrthoDB" id="6090599at2759"/>
<dbReference type="SMART" id="SM00209">
    <property type="entry name" value="TSP1"/>
    <property type="match status" value="1"/>
</dbReference>
<dbReference type="InterPro" id="IPR000884">
    <property type="entry name" value="TSP1_rpt"/>
</dbReference>
<dbReference type="InterPro" id="IPR036383">
    <property type="entry name" value="TSP1_rpt_sf"/>
</dbReference>
<dbReference type="GeneID" id="40307863"/>
<accession>A0A2A9M664</accession>
<protein>
    <submittedName>
        <fullName evidence="2">Thrombospondin type 1 domain-containing protein</fullName>
    </submittedName>
</protein>